<sequence length="602" mass="64522">MAVDNGSPIPRPKDAVYGDDDKIIGDMTRVQQKLADRIDKIRGTSNTAGLDPQLAEILHGHMRDTQTHLTSGSDIAQVNMDQARSRMAIADEHGSRVRGLNTSITTPGVAGGAMSPVRPTSGPGISASQQPGPHTRRTVPQGPSYSTPITGSAPKAQPAPQQPAATHTSAGGYQPVTNPNPAAPAGGYSAPRYNPPQFAAPGNGMTPPQVPPTAYAPSTVNLPTSPQQGAGWYNQALQARQQAMAANQARQAMNAQQAQALAAAQNQAFHTPQAQAERARGYLNAADHQQQQAERARANASAEAYREQQQHAREQQRQAAEMLREQQRAESQHYREMLAEMNERTVDDLPERRAHEGRTIDDFSERTPTLFDSHEDADQVLPREVYNDMIQEMLEDTEADEHESNQASSTLGMNKEELQDKIYEILKEEDEAREQEAMASGPATATGEPSGSVGPVSGGADDEAVIQLANDYVAANIPYAWGGGHGAQPGPSQGISDGGGYADQCGDYNKIGLDCSGLARDFTWNLYGVDINGTAASQYASGMPVAPEDARPGDIFFPDSAGRPPMHVTVYIGNNSMLEAQQSGTLLMISPLPSGEFRRFVQ</sequence>
<dbReference type="PANTHER" id="PTHR47359">
    <property type="entry name" value="PEPTIDOGLYCAN DL-ENDOPEPTIDASE CWLO"/>
    <property type="match status" value="1"/>
</dbReference>
<feature type="compositionally biased region" description="Basic and acidic residues" evidence="5">
    <location>
        <begin position="304"/>
        <end position="365"/>
    </location>
</feature>
<dbReference type="GO" id="GO:0006508">
    <property type="term" value="P:proteolysis"/>
    <property type="evidence" value="ECO:0007669"/>
    <property type="project" value="UniProtKB-KW"/>
</dbReference>
<dbReference type="InterPro" id="IPR051794">
    <property type="entry name" value="PG_Endopeptidase_C40"/>
</dbReference>
<proteinExistence type="inferred from homology"/>
<feature type="compositionally biased region" description="Basic and acidic residues" evidence="5">
    <location>
        <begin position="11"/>
        <end position="20"/>
    </location>
</feature>
<keyword evidence="4" id="KW-0788">Thiol protease</keyword>
<evidence type="ECO:0000256" key="4">
    <source>
        <dbReference type="ARBA" id="ARBA00022807"/>
    </source>
</evidence>
<dbReference type="Gene3D" id="3.90.1720.10">
    <property type="entry name" value="endopeptidase domain like (from Nostoc punctiforme)"/>
    <property type="match status" value="1"/>
</dbReference>
<feature type="region of interest" description="Disordered" evidence="5">
    <location>
        <begin position="431"/>
        <end position="459"/>
    </location>
</feature>
<feature type="compositionally biased region" description="Low complexity" evidence="5">
    <location>
        <begin position="153"/>
        <end position="165"/>
    </location>
</feature>
<feature type="region of interest" description="Disordered" evidence="5">
    <location>
        <begin position="290"/>
        <end position="366"/>
    </location>
</feature>
<dbReference type="EMBL" id="QFNY01000078">
    <property type="protein sequence ID" value="PZP01314.1"/>
    <property type="molecule type" value="Genomic_DNA"/>
</dbReference>
<reference evidence="7 8" key="1">
    <citation type="submission" date="2017-11" db="EMBL/GenBank/DDBJ databases">
        <title>Infants hospitalized years apart are colonized by the same room-sourced microbial strains.</title>
        <authorList>
            <person name="Brooks B."/>
            <person name="Olm M.R."/>
            <person name="Firek B.A."/>
            <person name="Baker R."/>
            <person name="Thomas B.C."/>
            <person name="Morowitz M.J."/>
            <person name="Banfield J.F."/>
        </authorList>
    </citation>
    <scope>NUCLEOTIDE SEQUENCE [LARGE SCALE GENOMIC DNA]</scope>
    <source>
        <strain evidence="7">S2_012_000_R3_87</strain>
    </source>
</reference>
<feature type="compositionally biased region" description="Polar residues" evidence="5">
    <location>
        <begin position="166"/>
        <end position="180"/>
    </location>
</feature>
<dbReference type="Proteomes" id="UP000249451">
    <property type="component" value="Unassembled WGS sequence"/>
</dbReference>
<dbReference type="SUPFAM" id="SSF54001">
    <property type="entry name" value="Cysteine proteinases"/>
    <property type="match status" value="1"/>
</dbReference>
<dbReference type="PANTHER" id="PTHR47359:SF3">
    <property type="entry name" value="NLP_P60 DOMAIN-CONTAINING PROTEIN-RELATED"/>
    <property type="match status" value="1"/>
</dbReference>
<evidence type="ECO:0000256" key="5">
    <source>
        <dbReference type="SAM" id="MobiDB-lite"/>
    </source>
</evidence>
<dbReference type="Pfam" id="PF00877">
    <property type="entry name" value="NLPC_P60"/>
    <property type="match status" value="1"/>
</dbReference>
<dbReference type="PROSITE" id="PS51935">
    <property type="entry name" value="NLPC_P60"/>
    <property type="match status" value="1"/>
</dbReference>
<dbReference type="AlphaFoldDB" id="A0A2W5B6G7"/>
<feature type="compositionally biased region" description="Low complexity" evidence="5">
    <location>
        <begin position="449"/>
        <end position="459"/>
    </location>
</feature>
<accession>A0A2W5B6G7</accession>
<evidence type="ECO:0000313" key="7">
    <source>
        <dbReference type="EMBL" id="PZP01314.1"/>
    </source>
</evidence>
<dbReference type="InterPro" id="IPR038765">
    <property type="entry name" value="Papain-like_cys_pep_sf"/>
</dbReference>
<evidence type="ECO:0000256" key="1">
    <source>
        <dbReference type="ARBA" id="ARBA00007074"/>
    </source>
</evidence>
<evidence type="ECO:0000259" key="6">
    <source>
        <dbReference type="PROSITE" id="PS51935"/>
    </source>
</evidence>
<feature type="region of interest" description="Disordered" evidence="5">
    <location>
        <begin position="99"/>
        <end position="221"/>
    </location>
</feature>
<evidence type="ECO:0000313" key="8">
    <source>
        <dbReference type="Proteomes" id="UP000249451"/>
    </source>
</evidence>
<organism evidence="7 8">
    <name type="scientific">Corynebacterium urealyticum</name>
    <dbReference type="NCBI Taxonomy" id="43771"/>
    <lineage>
        <taxon>Bacteria</taxon>
        <taxon>Bacillati</taxon>
        <taxon>Actinomycetota</taxon>
        <taxon>Actinomycetes</taxon>
        <taxon>Mycobacteriales</taxon>
        <taxon>Corynebacteriaceae</taxon>
        <taxon>Corynebacterium</taxon>
    </lineage>
</organism>
<dbReference type="InterPro" id="IPR000064">
    <property type="entry name" value="NLP_P60_dom"/>
</dbReference>
<feature type="domain" description="NlpC/P60" evidence="6">
    <location>
        <begin position="459"/>
        <end position="602"/>
    </location>
</feature>
<comment type="caution">
    <text evidence="7">The sequence shown here is derived from an EMBL/GenBank/DDBJ whole genome shotgun (WGS) entry which is preliminary data.</text>
</comment>
<feature type="region of interest" description="Disordered" evidence="5">
    <location>
        <begin position="1"/>
        <end position="20"/>
    </location>
</feature>
<evidence type="ECO:0000256" key="3">
    <source>
        <dbReference type="ARBA" id="ARBA00022801"/>
    </source>
</evidence>
<keyword evidence="3" id="KW-0378">Hydrolase</keyword>
<keyword evidence="2" id="KW-0645">Protease</keyword>
<comment type="similarity">
    <text evidence="1">Belongs to the peptidase C40 family.</text>
</comment>
<dbReference type="GO" id="GO:0008234">
    <property type="term" value="F:cysteine-type peptidase activity"/>
    <property type="evidence" value="ECO:0007669"/>
    <property type="project" value="UniProtKB-KW"/>
</dbReference>
<feature type="compositionally biased region" description="Low complexity" evidence="5">
    <location>
        <begin position="290"/>
        <end position="303"/>
    </location>
</feature>
<evidence type="ECO:0000256" key="2">
    <source>
        <dbReference type="ARBA" id="ARBA00022670"/>
    </source>
</evidence>
<name>A0A2W5B6G7_9CORY</name>
<protein>
    <recommendedName>
        <fullName evidence="6">NlpC/P60 domain-containing protein</fullName>
    </recommendedName>
</protein>
<feature type="compositionally biased region" description="Polar residues" evidence="5">
    <location>
        <begin position="141"/>
        <end position="150"/>
    </location>
</feature>
<gene>
    <name evidence="7" type="ORF">DI609_04415</name>
</gene>